<evidence type="ECO:0000313" key="1">
    <source>
        <dbReference type="EMBL" id="MFD2568436.1"/>
    </source>
</evidence>
<dbReference type="CDD" id="cd07177">
    <property type="entry name" value="terB_like"/>
    <property type="match status" value="1"/>
</dbReference>
<dbReference type="SUPFAM" id="SSF158682">
    <property type="entry name" value="TerB-like"/>
    <property type="match status" value="1"/>
</dbReference>
<keyword evidence="2" id="KW-1185">Reference proteome</keyword>
<reference evidence="2" key="1">
    <citation type="journal article" date="2019" name="Int. J. Syst. Evol. Microbiol.">
        <title>The Global Catalogue of Microorganisms (GCM) 10K type strain sequencing project: providing services to taxonomists for standard genome sequencing and annotation.</title>
        <authorList>
            <consortium name="The Broad Institute Genomics Platform"/>
            <consortium name="The Broad Institute Genome Sequencing Center for Infectious Disease"/>
            <person name="Wu L."/>
            <person name="Ma J."/>
        </authorList>
    </citation>
    <scope>NUCLEOTIDE SEQUENCE [LARGE SCALE GENOMIC DNA]</scope>
    <source>
        <strain evidence="2">KCTC 52127</strain>
    </source>
</reference>
<name>A0ABW5LWI3_9FLAO</name>
<evidence type="ECO:0008006" key="3">
    <source>
        <dbReference type="Google" id="ProtNLM"/>
    </source>
</evidence>
<dbReference type="Proteomes" id="UP001597508">
    <property type="component" value="Unassembled WGS sequence"/>
</dbReference>
<proteinExistence type="predicted"/>
<dbReference type="EMBL" id="JBHULH010000011">
    <property type="protein sequence ID" value="MFD2568436.1"/>
    <property type="molecule type" value="Genomic_DNA"/>
</dbReference>
<accession>A0ABW5LWI3</accession>
<dbReference type="InterPro" id="IPR029024">
    <property type="entry name" value="TerB-like"/>
</dbReference>
<comment type="caution">
    <text evidence="1">The sequence shown here is derived from an EMBL/GenBank/DDBJ whole genome shotgun (WGS) entry which is preliminary data.</text>
</comment>
<dbReference type="RefSeq" id="WP_379667144.1">
    <property type="nucleotide sequence ID" value="NZ_JBHULH010000011.1"/>
</dbReference>
<gene>
    <name evidence="1" type="ORF">ACFSRZ_13750</name>
</gene>
<organism evidence="1 2">
    <name type="scientific">Pseudotenacibaculum haliotis</name>
    <dbReference type="NCBI Taxonomy" id="1862138"/>
    <lineage>
        <taxon>Bacteria</taxon>
        <taxon>Pseudomonadati</taxon>
        <taxon>Bacteroidota</taxon>
        <taxon>Flavobacteriia</taxon>
        <taxon>Flavobacteriales</taxon>
        <taxon>Flavobacteriaceae</taxon>
        <taxon>Pseudotenacibaculum</taxon>
    </lineage>
</organism>
<protein>
    <recommendedName>
        <fullName evidence="3">Co-chaperone DjlA N-terminal domain-containing protein</fullName>
    </recommendedName>
</protein>
<evidence type="ECO:0000313" key="2">
    <source>
        <dbReference type="Proteomes" id="UP001597508"/>
    </source>
</evidence>
<sequence>MDLIRNGSYNFYKHIAKLFYAVAFIDGNVRPEEIEAFKQTFREEWLKKYTDKEGIGQIFKEFTILHTQERDADESFYEFVGYKREYENLFTNTLRNILWKVSCVIADRVHKKNKSELILLVHLGKELGIVK</sequence>